<dbReference type="Pfam" id="PF10604">
    <property type="entry name" value="Polyketide_cyc2"/>
    <property type="match status" value="1"/>
</dbReference>
<name>A0ABM9NFA2_9GAMM</name>
<dbReference type="Proteomes" id="UP001497493">
    <property type="component" value="Chromosome"/>
</dbReference>
<evidence type="ECO:0000313" key="2">
    <source>
        <dbReference type="Proteomes" id="UP001497493"/>
    </source>
</evidence>
<reference evidence="1 2" key="1">
    <citation type="submission" date="2024-04" db="EMBL/GenBank/DDBJ databases">
        <authorList>
            <person name="Cremers G."/>
        </authorList>
    </citation>
    <scope>NUCLEOTIDE SEQUENCE [LARGE SCALE GENOMIC DNA]</scope>
    <source>
        <strain evidence="1">MeCH1-AG</strain>
    </source>
</reference>
<keyword evidence="2" id="KW-1185">Reference proteome</keyword>
<dbReference type="SUPFAM" id="SSF55961">
    <property type="entry name" value="Bet v1-like"/>
    <property type="match status" value="1"/>
</dbReference>
<evidence type="ECO:0008006" key="3">
    <source>
        <dbReference type="Google" id="ProtNLM"/>
    </source>
</evidence>
<protein>
    <recommendedName>
        <fullName evidence="3">Polyketide cyclase / dehydrase and lipid transport</fullName>
    </recommendedName>
</protein>
<accession>A0ABM9NFA2</accession>
<dbReference type="EMBL" id="OZ026884">
    <property type="protein sequence ID" value="CAL1239279.1"/>
    <property type="molecule type" value="Genomic_DNA"/>
</dbReference>
<dbReference type="Gene3D" id="3.30.530.20">
    <property type="match status" value="1"/>
</dbReference>
<evidence type="ECO:0000313" key="1">
    <source>
        <dbReference type="EMBL" id="CAL1239279.1"/>
    </source>
</evidence>
<organism evidence="1 2">
    <name type="scientific">Candidatus Methylocalor cossyra</name>
    <dbReference type="NCBI Taxonomy" id="3108543"/>
    <lineage>
        <taxon>Bacteria</taxon>
        <taxon>Pseudomonadati</taxon>
        <taxon>Pseudomonadota</taxon>
        <taxon>Gammaproteobacteria</taxon>
        <taxon>Methylococcales</taxon>
        <taxon>Methylococcaceae</taxon>
        <taxon>Candidatus Methylocalor</taxon>
    </lineage>
</organism>
<gene>
    <name evidence="1" type="ORF">MECH1_V1_0503</name>
</gene>
<proteinExistence type="predicted"/>
<dbReference type="InterPro" id="IPR023393">
    <property type="entry name" value="START-like_dom_sf"/>
</dbReference>
<sequence>MWFGSKQPVVAKASTVIQKPVEEVFHFVGDEFFANYPRWSPEVVELHRLSEGPLQKGTTARQVRIDHGHRTETTFAVSEFQPHRRICFTGLSNAFFCSYEFERAGSPGAATRVAFTFELKELEPYMRPFEKLIRAAVQDGVERTVKNLKGLIEGSG</sequence>
<dbReference type="InterPro" id="IPR019587">
    <property type="entry name" value="Polyketide_cyclase/dehydratase"/>
</dbReference>